<dbReference type="InterPro" id="IPR025327">
    <property type="entry name" value="DUF4233"/>
</dbReference>
<proteinExistence type="predicted"/>
<feature type="transmembrane region" description="Helical" evidence="1">
    <location>
        <begin position="56"/>
        <end position="76"/>
    </location>
</feature>
<feature type="transmembrane region" description="Helical" evidence="1">
    <location>
        <begin position="96"/>
        <end position="121"/>
    </location>
</feature>
<evidence type="ECO:0000256" key="1">
    <source>
        <dbReference type="SAM" id="Phobius"/>
    </source>
</evidence>
<organism evidence="2 3">
    <name type="scientific">Promicromonospora sukumoe</name>
    <dbReference type="NCBI Taxonomy" id="88382"/>
    <lineage>
        <taxon>Bacteria</taxon>
        <taxon>Bacillati</taxon>
        <taxon>Actinomycetota</taxon>
        <taxon>Actinomycetes</taxon>
        <taxon>Micrococcales</taxon>
        <taxon>Promicromonosporaceae</taxon>
        <taxon>Promicromonospora</taxon>
    </lineage>
</organism>
<sequence length="146" mass="15709">MSKDQPAPGDRIKAKKSALVQFTSTTLLLEVFLVIFATMVVWALRDSEFGRGPLRIDSGAAVWALGGVLCLVLVILSRAQGTTAGRAAGTVAQVPVLAMGLLLPMMYFVGGIFVVLWFYALRLGSRVDRERAEYDAAHPETAPNVS</sequence>
<dbReference type="RefSeq" id="WP_182614488.1">
    <property type="nucleotide sequence ID" value="NZ_BAAATF010000002.1"/>
</dbReference>
<gene>
    <name evidence="2" type="ORF">FHX71_000755</name>
</gene>
<keyword evidence="1" id="KW-1133">Transmembrane helix</keyword>
<keyword evidence="1" id="KW-0812">Transmembrane</keyword>
<accession>A0A7W3J5V7</accession>
<reference evidence="2 3" key="1">
    <citation type="submission" date="2020-07" db="EMBL/GenBank/DDBJ databases">
        <title>Sequencing the genomes of 1000 actinobacteria strains.</title>
        <authorList>
            <person name="Klenk H.-P."/>
        </authorList>
    </citation>
    <scope>NUCLEOTIDE SEQUENCE [LARGE SCALE GENOMIC DNA]</scope>
    <source>
        <strain evidence="2 3">DSM 44121</strain>
    </source>
</reference>
<evidence type="ECO:0000313" key="2">
    <source>
        <dbReference type="EMBL" id="MBA8806813.1"/>
    </source>
</evidence>
<dbReference type="EMBL" id="JACGWV010000001">
    <property type="protein sequence ID" value="MBA8806813.1"/>
    <property type="molecule type" value="Genomic_DNA"/>
</dbReference>
<feature type="transmembrane region" description="Helical" evidence="1">
    <location>
        <begin position="20"/>
        <end position="44"/>
    </location>
</feature>
<dbReference type="AlphaFoldDB" id="A0A7W3J5V7"/>
<evidence type="ECO:0000313" key="3">
    <source>
        <dbReference type="Proteomes" id="UP000540568"/>
    </source>
</evidence>
<dbReference type="Proteomes" id="UP000540568">
    <property type="component" value="Unassembled WGS sequence"/>
</dbReference>
<dbReference type="Pfam" id="PF14017">
    <property type="entry name" value="DUF4233"/>
    <property type="match status" value="1"/>
</dbReference>
<name>A0A7W3J5V7_9MICO</name>
<protein>
    <submittedName>
        <fullName evidence="2">Cbb3-type cytochrome oxidase subunit 3</fullName>
    </submittedName>
</protein>
<keyword evidence="1" id="KW-0472">Membrane</keyword>
<keyword evidence="3" id="KW-1185">Reference proteome</keyword>
<comment type="caution">
    <text evidence="2">The sequence shown here is derived from an EMBL/GenBank/DDBJ whole genome shotgun (WGS) entry which is preliminary data.</text>
</comment>